<dbReference type="PANTHER" id="PTHR42718:SF46">
    <property type="entry name" value="BLR6921 PROTEIN"/>
    <property type="match status" value="1"/>
</dbReference>
<dbReference type="Gene3D" id="1.20.1720.10">
    <property type="entry name" value="Multidrug resistance protein D"/>
    <property type="match status" value="1"/>
</dbReference>
<evidence type="ECO:0000313" key="10">
    <source>
        <dbReference type="Proteomes" id="UP000564378"/>
    </source>
</evidence>
<feature type="transmembrane region" description="Helical" evidence="7">
    <location>
        <begin position="402"/>
        <end position="422"/>
    </location>
</feature>
<dbReference type="PANTHER" id="PTHR42718">
    <property type="entry name" value="MAJOR FACILITATOR SUPERFAMILY MULTIDRUG TRANSPORTER MFSC"/>
    <property type="match status" value="1"/>
</dbReference>
<evidence type="ECO:0000256" key="6">
    <source>
        <dbReference type="ARBA" id="ARBA00023136"/>
    </source>
</evidence>
<sequence length="471" mass="49724">MSAKADPKTRTIALVVAATMFMAQLDGAVLATALPRMALDFGVTPVDLSLAITVYLASLVAFLPASGWLADNYGARRIFTGAILLFGAASILCAFSTGFWPFIAARVVQGIGASLMTPVGRLVLLRTTPKDQLVSAITITTMPMLMAPTFGPPIGGFLVTYASWPWIFLLNVPIALATFFIAVRLIPTLEPEERGRLDLFGLVVVSCSLGALLFGLDQVRNPESVVIGITLLAAGCVLMVVAIRHLRRDAAPIISLEPIANHTFRICTVSGGALIRLPLRALPFLLPIFFQIHFGMNAFTAGLLLLVLNFGDLILKPAARFAYRTWGFRTVLTGSALAGAATVFALTTFGPGTSLWVIITILALSGMARSLLFTGITVLAYDDLEERLISPANVLMNMNQQVTSALAVSLSALLLALGPALRGDSSQAASIGDFHMTFLVFGGIATLAGLSLMRLSANAGAESSGRPSNSA</sequence>
<dbReference type="Pfam" id="PF07690">
    <property type="entry name" value="MFS_1"/>
    <property type="match status" value="1"/>
</dbReference>
<keyword evidence="10" id="KW-1185">Reference proteome</keyword>
<dbReference type="SUPFAM" id="SSF103473">
    <property type="entry name" value="MFS general substrate transporter"/>
    <property type="match status" value="1"/>
</dbReference>
<feature type="transmembrane region" description="Helical" evidence="7">
    <location>
        <begin position="50"/>
        <end position="70"/>
    </location>
</feature>
<feature type="transmembrane region" description="Helical" evidence="7">
    <location>
        <begin position="327"/>
        <end position="349"/>
    </location>
</feature>
<keyword evidence="4 7" id="KW-0812">Transmembrane</keyword>
<feature type="transmembrane region" description="Helical" evidence="7">
    <location>
        <begin position="434"/>
        <end position="453"/>
    </location>
</feature>
<comment type="caution">
    <text evidence="9">The sequence shown here is derived from an EMBL/GenBank/DDBJ whole genome shotgun (WGS) entry which is preliminary data.</text>
</comment>
<name>A0A842I0B4_9SPHN</name>
<evidence type="ECO:0000259" key="8">
    <source>
        <dbReference type="PROSITE" id="PS50850"/>
    </source>
</evidence>
<feature type="transmembrane region" description="Helical" evidence="7">
    <location>
        <begin position="355"/>
        <end position="381"/>
    </location>
</feature>
<feature type="transmembrane region" description="Helical" evidence="7">
    <location>
        <begin position="107"/>
        <end position="124"/>
    </location>
</feature>
<feature type="transmembrane region" description="Helical" evidence="7">
    <location>
        <begin position="225"/>
        <end position="243"/>
    </location>
</feature>
<dbReference type="InterPro" id="IPR020846">
    <property type="entry name" value="MFS_dom"/>
</dbReference>
<evidence type="ECO:0000256" key="3">
    <source>
        <dbReference type="ARBA" id="ARBA00022475"/>
    </source>
</evidence>
<reference evidence="9 10" key="1">
    <citation type="submission" date="2020-08" db="EMBL/GenBank/DDBJ databases">
        <title>Draft genome sequence of Parasphingopyxis sp. GrpM-11.</title>
        <authorList>
            <person name="Oh J."/>
            <person name="Roh D.-H."/>
        </authorList>
    </citation>
    <scope>NUCLEOTIDE SEQUENCE [LARGE SCALE GENOMIC DNA]</scope>
    <source>
        <strain evidence="9 10">GrpM-11</strain>
    </source>
</reference>
<dbReference type="AlphaFoldDB" id="A0A842I0B4"/>
<keyword evidence="6 7" id="KW-0472">Membrane</keyword>
<dbReference type="Gene3D" id="1.20.1250.20">
    <property type="entry name" value="MFS general substrate transporter like domains"/>
    <property type="match status" value="1"/>
</dbReference>
<evidence type="ECO:0000256" key="4">
    <source>
        <dbReference type="ARBA" id="ARBA00022692"/>
    </source>
</evidence>
<keyword evidence="2" id="KW-0813">Transport</keyword>
<feature type="transmembrane region" description="Helical" evidence="7">
    <location>
        <begin position="133"/>
        <end position="151"/>
    </location>
</feature>
<protein>
    <submittedName>
        <fullName evidence="9">MFS transporter</fullName>
    </submittedName>
</protein>
<evidence type="ECO:0000256" key="2">
    <source>
        <dbReference type="ARBA" id="ARBA00022448"/>
    </source>
</evidence>
<proteinExistence type="predicted"/>
<feature type="transmembrane region" description="Helical" evidence="7">
    <location>
        <begin position="296"/>
        <end position="315"/>
    </location>
</feature>
<feature type="transmembrane region" description="Helical" evidence="7">
    <location>
        <begin position="163"/>
        <end position="187"/>
    </location>
</feature>
<dbReference type="InterPro" id="IPR036259">
    <property type="entry name" value="MFS_trans_sf"/>
</dbReference>
<evidence type="ECO:0000256" key="5">
    <source>
        <dbReference type="ARBA" id="ARBA00022989"/>
    </source>
</evidence>
<dbReference type="Proteomes" id="UP000564378">
    <property type="component" value="Unassembled WGS sequence"/>
</dbReference>
<dbReference type="EMBL" id="JACJVJ010000003">
    <property type="protein sequence ID" value="MBC2778916.1"/>
    <property type="molecule type" value="Genomic_DNA"/>
</dbReference>
<keyword evidence="3" id="KW-1003">Cell membrane</keyword>
<dbReference type="GO" id="GO:0005886">
    <property type="term" value="C:plasma membrane"/>
    <property type="evidence" value="ECO:0007669"/>
    <property type="project" value="UniProtKB-SubCell"/>
</dbReference>
<evidence type="ECO:0000313" key="9">
    <source>
        <dbReference type="EMBL" id="MBC2778916.1"/>
    </source>
</evidence>
<feature type="domain" description="Major facilitator superfamily (MFS) profile" evidence="8">
    <location>
        <begin position="12"/>
        <end position="460"/>
    </location>
</feature>
<dbReference type="GO" id="GO:0022857">
    <property type="term" value="F:transmembrane transporter activity"/>
    <property type="evidence" value="ECO:0007669"/>
    <property type="project" value="InterPro"/>
</dbReference>
<evidence type="ECO:0000256" key="7">
    <source>
        <dbReference type="SAM" id="Phobius"/>
    </source>
</evidence>
<comment type="subcellular location">
    <subcellularLocation>
        <location evidence="1">Cell membrane</location>
        <topology evidence="1">Multi-pass membrane protein</topology>
    </subcellularLocation>
</comment>
<keyword evidence="5 7" id="KW-1133">Transmembrane helix</keyword>
<organism evidence="9 10">
    <name type="scientific">Parasphingopyxis marina</name>
    <dbReference type="NCBI Taxonomy" id="2761622"/>
    <lineage>
        <taxon>Bacteria</taxon>
        <taxon>Pseudomonadati</taxon>
        <taxon>Pseudomonadota</taxon>
        <taxon>Alphaproteobacteria</taxon>
        <taxon>Sphingomonadales</taxon>
        <taxon>Sphingomonadaceae</taxon>
        <taxon>Parasphingopyxis</taxon>
    </lineage>
</organism>
<dbReference type="PROSITE" id="PS50850">
    <property type="entry name" value="MFS"/>
    <property type="match status" value="1"/>
</dbReference>
<evidence type="ECO:0000256" key="1">
    <source>
        <dbReference type="ARBA" id="ARBA00004651"/>
    </source>
</evidence>
<feature type="transmembrane region" description="Helical" evidence="7">
    <location>
        <begin position="199"/>
        <end position="219"/>
    </location>
</feature>
<dbReference type="InterPro" id="IPR011701">
    <property type="entry name" value="MFS"/>
</dbReference>
<accession>A0A842I0B4</accession>
<dbReference type="RefSeq" id="WP_185802224.1">
    <property type="nucleotide sequence ID" value="NZ_JACJVJ010000003.1"/>
</dbReference>
<feature type="transmembrane region" description="Helical" evidence="7">
    <location>
        <begin position="82"/>
        <end position="101"/>
    </location>
</feature>
<feature type="transmembrane region" description="Helical" evidence="7">
    <location>
        <begin position="264"/>
        <end position="290"/>
    </location>
</feature>
<gene>
    <name evidence="9" type="ORF">H6P80_14930</name>
</gene>